<comment type="function">
    <text evidence="8">This protease is used by the parasite for degradation of the host globin.</text>
</comment>
<dbReference type="Gene3D" id="1.10.132.130">
    <property type="match status" value="1"/>
</dbReference>
<dbReference type="GO" id="GO:0006624">
    <property type="term" value="P:vacuolar protein processing"/>
    <property type="evidence" value="ECO:0007669"/>
    <property type="project" value="TreeGrafter"/>
</dbReference>
<dbReference type="GO" id="GO:0005773">
    <property type="term" value="C:vacuole"/>
    <property type="evidence" value="ECO:0007669"/>
    <property type="project" value="GOC"/>
</dbReference>
<evidence type="ECO:0000256" key="4">
    <source>
        <dbReference type="ARBA" id="ARBA00022670"/>
    </source>
</evidence>
<dbReference type="GO" id="GO:0051603">
    <property type="term" value="P:proteolysis involved in protein catabolic process"/>
    <property type="evidence" value="ECO:0007669"/>
    <property type="project" value="TreeGrafter"/>
</dbReference>
<dbReference type="Proteomes" id="UP000245119">
    <property type="component" value="Linkage Group LG8"/>
</dbReference>
<dbReference type="GO" id="GO:0004197">
    <property type="term" value="F:cysteine-type endopeptidase activity"/>
    <property type="evidence" value="ECO:0007669"/>
    <property type="project" value="UniProtKB-EC"/>
</dbReference>
<evidence type="ECO:0000313" key="10">
    <source>
        <dbReference type="EMBL" id="PVD26556.1"/>
    </source>
</evidence>
<evidence type="ECO:0000256" key="5">
    <source>
        <dbReference type="ARBA" id="ARBA00022729"/>
    </source>
</evidence>
<dbReference type="EC" id="3.4.22.34" evidence="3"/>
<keyword evidence="4" id="KW-0645">Protease</keyword>
<comment type="catalytic activity">
    <reaction evidence="1">
        <text>Hydrolysis of proteins and small molecule substrates at -Asn-|-Xaa- bonds.</text>
        <dbReference type="EC" id="3.4.22.34"/>
    </reaction>
</comment>
<protein>
    <recommendedName>
        <fullName evidence="9">Hemoglobinase</fullName>
        <ecNumber evidence="3">3.4.22.34</ecNumber>
    </recommendedName>
</protein>
<proteinExistence type="inferred from homology"/>
<accession>A0A2T7NZI6</accession>
<dbReference type="InterPro" id="IPR046427">
    <property type="entry name" value="Legumain_prodom_sf"/>
</dbReference>
<dbReference type="Pfam" id="PF01650">
    <property type="entry name" value="Peptidase_C13"/>
    <property type="match status" value="1"/>
</dbReference>
<dbReference type="AlphaFoldDB" id="A0A2T7NZI6"/>
<dbReference type="InterPro" id="IPR001096">
    <property type="entry name" value="Peptidase_C13"/>
</dbReference>
<keyword evidence="11" id="KW-1185">Reference proteome</keyword>
<dbReference type="PIRSF" id="PIRSF019663">
    <property type="entry name" value="Legumain"/>
    <property type="match status" value="1"/>
</dbReference>
<evidence type="ECO:0000256" key="3">
    <source>
        <dbReference type="ARBA" id="ARBA00012628"/>
    </source>
</evidence>
<organism evidence="10 11">
    <name type="scientific">Pomacea canaliculata</name>
    <name type="common">Golden apple snail</name>
    <dbReference type="NCBI Taxonomy" id="400727"/>
    <lineage>
        <taxon>Eukaryota</taxon>
        <taxon>Metazoa</taxon>
        <taxon>Spiralia</taxon>
        <taxon>Lophotrochozoa</taxon>
        <taxon>Mollusca</taxon>
        <taxon>Gastropoda</taxon>
        <taxon>Caenogastropoda</taxon>
        <taxon>Architaenioglossa</taxon>
        <taxon>Ampullarioidea</taxon>
        <taxon>Ampullariidae</taxon>
        <taxon>Pomacea</taxon>
    </lineage>
</organism>
<keyword evidence="6" id="KW-0378">Hydrolase</keyword>
<dbReference type="PRINTS" id="PR00776">
    <property type="entry name" value="HEMOGLOBNASE"/>
</dbReference>
<evidence type="ECO:0000256" key="9">
    <source>
        <dbReference type="ARBA" id="ARBA00069042"/>
    </source>
</evidence>
<dbReference type="Gene3D" id="3.40.50.1460">
    <property type="match status" value="1"/>
</dbReference>
<evidence type="ECO:0000313" key="11">
    <source>
        <dbReference type="Proteomes" id="UP000245119"/>
    </source>
</evidence>
<evidence type="ECO:0000256" key="7">
    <source>
        <dbReference type="ARBA" id="ARBA00022807"/>
    </source>
</evidence>
<evidence type="ECO:0000256" key="8">
    <source>
        <dbReference type="ARBA" id="ARBA00055993"/>
    </source>
</evidence>
<comment type="caution">
    <text evidence="10">The sequence shown here is derived from an EMBL/GenBank/DDBJ whole genome shotgun (WGS) entry which is preliminary data.</text>
</comment>
<comment type="similarity">
    <text evidence="2">Belongs to the peptidase C13 family.</text>
</comment>
<evidence type="ECO:0000256" key="1">
    <source>
        <dbReference type="ARBA" id="ARBA00000810"/>
    </source>
</evidence>
<dbReference type="PANTHER" id="PTHR12000:SF42">
    <property type="entry name" value="LEGUMAIN"/>
    <property type="match status" value="1"/>
</dbReference>
<evidence type="ECO:0000256" key="2">
    <source>
        <dbReference type="ARBA" id="ARBA00009941"/>
    </source>
</evidence>
<dbReference type="EMBL" id="PZQS01000008">
    <property type="protein sequence ID" value="PVD26556.1"/>
    <property type="molecule type" value="Genomic_DNA"/>
</dbReference>
<dbReference type="FunFam" id="3.40.50.1460:FF:000006">
    <property type="entry name" value="Legumain"/>
    <property type="match status" value="1"/>
</dbReference>
<evidence type="ECO:0000256" key="6">
    <source>
        <dbReference type="ARBA" id="ARBA00022801"/>
    </source>
</evidence>
<dbReference type="CDD" id="cd21115">
    <property type="entry name" value="legumain_C"/>
    <property type="match status" value="1"/>
</dbReference>
<name>A0A2T7NZI6_POMCA</name>
<gene>
    <name evidence="10" type="ORF">C0Q70_14233</name>
</gene>
<dbReference type="STRING" id="400727.A0A2T7NZI6"/>
<dbReference type="PANTHER" id="PTHR12000">
    <property type="entry name" value="HEMOGLOBINASE FAMILY MEMBER"/>
    <property type="match status" value="1"/>
</dbReference>
<dbReference type="InterPro" id="IPR048501">
    <property type="entry name" value="Legum_prodom"/>
</dbReference>
<keyword evidence="7" id="KW-0788">Thiol protease</keyword>
<keyword evidence="5" id="KW-0732">Signal</keyword>
<sequence>MAMTTTGISGDSSSFNVIPLQADICHAYHVMSNHGIPDDQIVVMMYDDIANNKENPYKGNIINQPNGTNVYPGVLKDYTKKEVTPKVFLSVLSGDQEGVEKLIGRKGKVINSGPNDHVFVYLLTMVLQLHAPALQKTILKMYENKRYGKMVFYVEACESGSMFAKLLPKNISVYATTASNPHESSYACYFDKHRNTYLGDCYSVFWLQDSDKENLQQETLQKQFQVVKNETKTSHVMEYGNLTIATMTVAQFQGQQSGKPDAAYNARTAPNPLVDAMPSRQVPLFLKQQKVKNAKSLEERKAAEKELTSLKTFYQETQKLFMDIVGRDDYFRLRTQRLSISKWECYENAVTQLETSCPGMRLSQNDIALEHLYLLVNTCETSYSDKKLTSAIKTLSENRPFCQESN</sequence>
<dbReference type="OrthoDB" id="9973749at2759"/>
<reference evidence="10 11" key="1">
    <citation type="submission" date="2018-04" db="EMBL/GenBank/DDBJ databases">
        <title>The genome of golden apple snail Pomacea canaliculata provides insight into stress tolerance and invasive adaptation.</title>
        <authorList>
            <person name="Liu C."/>
            <person name="Liu B."/>
            <person name="Ren Y."/>
            <person name="Zhang Y."/>
            <person name="Wang H."/>
            <person name="Li S."/>
            <person name="Jiang F."/>
            <person name="Yin L."/>
            <person name="Zhang G."/>
            <person name="Qian W."/>
            <person name="Fan W."/>
        </authorList>
    </citation>
    <scope>NUCLEOTIDE SEQUENCE [LARGE SCALE GENOMIC DNA]</scope>
    <source>
        <strain evidence="10">SZHN2017</strain>
        <tissue evidence="10">Muscle</tissue>
    </source>
</reference>